<evidence type="ECO:0000313" key="3">
    <source>
        <dbReference type="Proteomes" id="UP001283361"/>
    </source>
</evidence>
<evidence type="ECO:0000313" key="2">
    <source>
        <dbReference type="EMBL" id="KAK3708213.1"/>
    </source>
</evidence>
<dbReference type="Proteomes" id="UP001283361">
    <property type="component" value="Unassembled WGS sequence"/>
</dbReference>
<dbReference type="AlphaFoldDB" id="A0AAE1CL94"/>
<keyword evidence="3" id="KW-1185">Reference proteome</keyword>
<sequence length="71" mass="7939">MQLVTVVRDVTRPGPPAGTPETGNEEPDLRNWRRLESALVGDRRCSLLSLVSPTGSRRTVYYIRGDMRGEP</sequence>
<accession>A0AAE1CL94</accession>
<comment type="caution">
    <text evidence="2">The sequence shown here is derived from an EMBL/GenBank/DDBJ whole genome shotgun (WGS) entry which is preliminary data.</text>
</comment>
<dbReference type="EMBL" id="JAWDGP010007701">
    <property type="protein sequence ID" value="KAK3708213.1"/>
    <property type="molecule type" value="Genomic_DNA"/>
</dbReference>
<protein>
    <submittedName>
        <fullName evidence="2">Uncharacterized protein</fullName>
    </submittedName>
</protein>
<feature type="region of interest" description="Disordered" evidence="1">
    <location>
        <begin position="1"/>
        <end position="28"/>
    </location>
</feature>
<evidence type="ECO:0000256" key="1">
    <source>
        <dbReference type="SAM" id="MobiDB-lite"/>
    </source>
</evidence>
<name>A0AAE1CL94_9GAST</name>
<reference evidence="2" key="1">
    <citation type="journal article" date="2023" name="G3 (Bethesda)">
        <title>A reference genome for the long-term kleptoplast-retaining sea slug Elysia crispata morphotype clarki.</title>
        <authorList>
            <person name="Eastman K.E."/>
            <person name="Pendleton A.L."/>
            <person name="Shaikh M.A."/>
            <person name="Suttiyut T."/>
            <person name="Ogas R."/>
            <person name="Tomko P."/>
            <person name="Gavelis G."/>
            <person name="Widhalm J.R."/>
            <person name="Wisecaver J.H."/>
        </authorList>
    </citation>
    <scope>NUCLEOTIDE SEQUENCE</scope>
    <source>
        <strain evidence="2">ECLA1</strain>
    </source>
</reference>
<proteinExistence type="predicted"/>
<organism evidence="2 3">
    <name type="scientific">Elysia crispata</name>
    <name type="common">lettuce slug</name>
    <dbReference type="NCBI Taxonomy" id="231223"/>
    <lineage>
        <taxon>Eukaryota</taxon>
        <taxon>Metazoa</taxon>
        <taxon>Spiralia</taxon>
        <taxon>Lophotrochozoa</taxon>
        <taxon>Mollusca</taxon>
        <taxon>Gastropoda</taxon>
        <taxon>Heterobranchia</taxon>
        <taxon>Euthyneura</taxon>
        <taxon>Panpulmonata</taxon>
        <taxon>Sacoglossa</taxon>
        <taxon>Placobranchoidea</taxon>
        <taxon>Plakobranchidae</taxon>
        <taxon>Elysia</taxon>
    </lineage>
</organism>
<gene>
    <name evidence="2" type="ORF">RRG08_023622</name>
</gene>